<dbReference type="InterPro" id="IPR054240">
    <property type="entry name" value="DUF6967"/>
</dbReference>
<dbReference type="EMBL" id="CP107246">
    <property type="protein sequence ID" value="WIM06523.1"/>
    <property type="molecule type" value="Genomic_DNA"/>
</dbReference>
<evidence type="ECO:0000313" key="1">
    <source>
        <dbReference type="EMBL" id="WIM06523.1"/>
    </source>
</evidence>
<reference evidence="1" key="1">
    <citation type="journal article" date="2023" name="Nat. Microbiol.">
        <title>Enrichment and characterization of a nitric oxide-reducing microbial community in a continuous bioreactor.</title>
        <authorList>
            <person name="Garrido-Amador P."/>
            <person name="Stortenbeker N."/>
            <person name="Wessels H.J.C.T."/>
            <person name="Speth D.R."/>
            <person name="Garcia-Heredia I."/>
            <person name="Kartal B."/>
        </authorList>
    </citation>
    <scope>NUCLEOTIDE SEQUENCE</scope>
    <source>
        <strain evidence="1">MAG1</strain>
    </source>
</reference>
<protein>
    <submittedName>
        <fullName evidence="1">Uncharacterized protein</fullName>
    </submittedName>
</protein>
<gene>
    <name evidence="1" type="ORF">OHM77_04450</name>
</gene>
<dbReference type="KEGG" id="npv:OHM77_04450"/>
<sequence>MDKITRLDKFRVPIGNQEIELQQIEFEAGGMPMLRLRIREGSRFTIFDIDPLTARRFAAAMAEWAQRQPIE</sequence>
<name>A0AA49IZ32_9PROT</name>
<accession>A0AA49IZ32</accession>
<dbReference type="Proteomes" id="UP001234916">
    <property type="component" value="Chromosome"/>
</dbReference>
<dbReference type="Pfam" id="PF22295">
    <property type="entry name" value="DUF6967"/>
    <property type="match status" value="1"/>
</dbReference>
<organism evidence="1">
    <name type="scientific">Candidatus Nitricoxidivorans perseverans</name>
    <dbReference type="NCBI Taxonomy" id="2975601"/>
    <lineage>
        <taxon>Bacteria</taxon>
        <taxon>Pseudomonadati</taxon>
        <taxon>Pseudomonadota</taxon>
        <taxon>Betaproteobacteria</taxon>
        <taxon>Nitrosomonadales</taxon>
        <taxon>Sterolibacteriaceae</taxon>
        <taxon>Candidatus Nitricoxidivorans</taxon>
    </lineage>
</organism>
<dbReference type="AlphaFoldDB" id="A0AA49IZ32"/>
<proteinExistence type="predicted"/>